<evidence type="ECO:0000256" key="5">
    <source>
        <dbReference type="ARBA" id="ARBA00022989"/>
    </source>
</evidence>
<dbReference type="Proteomes" id="UP000694565">
    <property type="component" value="Unplaced"/>
</dbReference>
<keyword evidence="4 16" id="KW-0812">Transmembrane</keyword>
<evidence type="ECO:0000256" key="17">
    <source>
        <dbReference type="SAM" id="MobiDB-lite"/>
    </source>
</evidence>
<organism evidence="20 21">
    <name type="scientific">Cyclopterus lumpus</name>
    <name type="common">Lumpsucker</name>
    <dbReference type="NCBI Taxonomy" id="8103"/>
    <lineage>
        <taxon>Eukaryota</taxon>
        <taxon>Metazoa</taxon>
        <taxon>Chordata</taxon>
        <taxon>Craniata</taxon>
        <taxon>Vertebrata</taxon>
        <taxon>Euteleostomi</taxon>
        <taxon>Actinopterygii</taxon>
        <taxon>Neopterygii</taxon>
        <taxon>Teleostei</taxon>
        <taxon>Neoteleostei</taxon>
        <taxon>Acanthomorphata</taxon>
        <taxon>Eupercaria</taxon>
        <taxon>Perciformes</taxon>
        <taxon>Cottioidei</taxon>
        <taxon>Cottales</taxon>
        <taxon>Cyclopteridae</taxon>
        <taxon>Cyclopterus</taxon>
    </lineage>
</organism>
<feature type="transmembrane region" description="Helical" evidence="18">
    <location>
        <begin position="205"/>
        <end position="225"/>
    </location>
</feature>
<dbReference type="PROSITE" id="PS50262">
    <property type="entry name" value="G_PROTEIN_RECEP_F1_2"/>
    <property type="match status" value="1"/>
</dbReference>
<feature type="transmembrane region" description="Helical" evidence="18">
    <location>
        <begin position="116"/>
        <end position="144"/>
    </location>
</feature>
<keyword evidence="6 16" id="KW-0297">G-protein coupled receptor</keyword>
<dbReference type="PANTHER" id="PTHR24248:SF199">
    <property type="entry name" value="IP13425P-RELATED"/>
    <property type="match status" value="1"/>
</dbReference>
<keyword evidence="13" id="KW-0449">Lipoprotein</keyword>
<feature type="transmembrane region" description="Helical" evidence="18">
    <location>
        <begin position="49"/>
        <end position="75"/>
    </location>
</feature>
<evidence type="ECO:0000256" key="10">
    <source>
        <dbReference type="ARBA" id="ARBA00023170"/>
    </source>
</evidence>
<feature type="domain" description="G-protein coupled receptors family 1 profile" evidence="19">
    <location>
        <begin position="64"/>
        <end position="364"/>
    </location>
</feature>
<dbReference type="Ensembl" id="ENSCLMT00005048015.1">
    <property type="protein sequence ID" value="ENSCLMP00005046405.1"/>
    <property type="gene ID" value="ENSCLMG00005021306.1"/>
</dbReference>
<evidence type="ECO:0000256" key="16">
    <source>
        <dbReference type="RuleBase" id="RU000688"/>
    </source>
</evidence>
<evidence type="ECO:0000256" key="8">
    <source>
        <dbReference type="ARBA" id="ARBA00023139"/>
    </source>
</evidence>
<dbReference type="AlphaFoldDB" id="A0A8C3APV9"/>
<dbReference type="InterPro" id="IPR017452">
    <property type="entry name" value="GPCR_Rhodpsn_7TM"/>
</dbReference>
<dbReference type="Gene3D" id="1.20.1070.10">
    <property type="entry name" value="Rhodopsin 7-helix transmembrane proteins"/>
    <property type="match status" value="1"/>
</dbReference>
<dbReference type="GO" id="GO:0071880">
    <property type="term" value="P:adenylate cyclase-activating adrenergic receptor signaling pathway"/>
    <property type="evidence" value="ECO:0007669"/>
    <property type="project" value="TreeGrafter"/>
</dbReference>
<dbReference type="GO" id="GO:0043410">
    <property type="term" value="P:positive regulation of MAPK cascade"/>
    <property type="evidence" value="ECO:0007669"/>
    <property type="project" value="TreeGrafter"/>
</dbReference>
<feature type="transmembrane region" description="Helical" evidence="18">
    <location>
        <begin position="305"/>
        <end position="329"/>
    </location>
</feature>
<dbReference type="FunFam" id="1.20.1070.10:FF:000071">
    <property type="entry name" value="5-hydroxytryptamine (serotonin) receptor 7a"/>
    <property type="match status" value="1"/>
</dbReference>
<dbReference type="InterPro" id="IPR000276">
    <property type="entry name" value="GPCR_Rhodpsn"/>
</dbReference>
<evidence type="ECO:0000313" key="21">
    <source>
        <dbReference type="Proteomes" id="UP000694565"/>
    </source>
</evidence>
<dbReference type="PRINTS" id="PR00237">
    <property type="entry name" value="GPCRRHODOPSN"/>
</dbReference>
<keyword evidence="12 16" id="KW-0807">Transducer</keyword>
<name>A0A8C3APV9_CYCLU</name>
<evidence type="ECO:0000256" key="11">
    <source>
        <dbReference type="ARBA" id="ARBA00023180"/>
    </source>
</evidence>
<dbReference type="GO" id="GO:0005886">
    <property type="term" value="C:plasma membrane"/>
    <property type="evidence" value="ECO:0007669"/>
    <property type="project" value="UniProtKB-SubCell"/>
</dbReference>
<dbReference type="GO" id="GO:0042310">
    <property type="term" value="P:vasoconstriction"/>
    <property type="evidence" value="ECO:0007669"/>
    <property type="project" value="InterPro"/>
</dbReference>
<dbReference type="PROSITE" id="PS00237">
    <property type="entry name" value="G_PROTEIN_RECEP_F1_1"/>
    <property type="match status" value="1"/>
</dbReference>
<keyword evidence="11" id="KW-0325">Glycoprotein</keyword>
<keyword evidence="5 18" id="KW-1133">Transmembrane helix</keyword>
<dbReference type="SMART" id="SM01381">
    <property type="entry name" value="7TM_GPCR_Srsx"/>
    <property type="match status" value="1"/>
</dbReference>
<dbReference type="GO" id="GO:0006939">
    <property type="term" value="P:smooth muscle contraction"/>
    <property type="evidence" value="ECO:0007669"/>
    <property type="project" value="InterPro"/>
</dbReference>
<evidence type="ECO:0000256" key="18">
    <source>
        <dbReference type="SAM" id="Phobius"/>
    </source>
</evidence>
<keyword evidence="8" id="KW-0564">Palmitate</keyword>
<evidence type="ECO:0000256" key="9">
    <source>
        <dbReference type="ARBA" id="ARBA00023157"/>
    </source>
</evidence>
<evidence type="ECO:0000256" key="7">
    <source>
        <dbReference type="ARBA" id="ARBA00023136"/>
    </source>
</evidence>
<dbReference type="SUPFAM" id="SSF81321">
    <property type="entry name" value="Family A G protein-coupled receptor-like"/>
    <property type="match status" value="1"/>
</dbReference>
<comment type="similarity">
    <text evidence="16">Belongs to the G-protein coupled receptor 1 family.</text>
</comment>
<feature type="transmembrane region" description="Helical" evidence="18">
    <location>
        <begin position="165"/>
        <end position="185"/>
    </location>
</feature>
<dbReference type="GO" id="GO:0007623">
    <property type="term" value="P:circadian rhythm"/>
    <property type="evidence" value="ECO:0007669"/>
    <property type="project" value="InterPro"/>
</dbReference>
<sequence>ASRKHLTVAAAAATATTSPSTTTQPQVMETNGTQCGEQILSSGWAEKVLIGGVLTMLTLSTICGNLLVVISVCFVKKLRQPSNYLIVSLAVADLSVALAVMPFVSITDLIGGQWIFGQFFCNVFIAMDVMCCTASIMSLCVISIDRYLGITKPLTYPVKQNGCCMAKMVLSVWLLSASITLPPLFGWAQNVNDGRVCLISQDFGYTVYSTAVAFYIPMSVMLIMYNRIYRAAKLSAAKHTITCFPREGERGAGATPRGARRGHDAHRPAVEEECSTRVSRLLKTGEHHQRRKRKNQSIFKREQKAAATLGIVVGAFTFCWLPFFLVSTARPFVCGVECSCVPLWLERTLLWLGYANSLINPFIYAFFNRDLRTTYSNLLRCRYRNINRKLSAAGMHEALKLVVKQESDV</sequence>
<comment type="function">
    <text evidence="15">G-protein coupled receptor for 5-hydroxytryptamine (serotonin), a biogenic hormone that functions as a neurotransmitter, a hormone and a mitogen. Ligand binding causes a conformation change that triggers signaling via guanine nucleotide-binding proteins (G proteins) and modulates the activity of downstream effectors. HTR7 is coupled to G(s) G alpha proteins and mediates activation of adenylate cyclase activity.</text>
</comment>
<feature type="transmembrane region" description="Helical" evidence="18">
    <location>
        <begin position="349"/>
        <end position="367"/>
    </location>
</feature>
<evidence type="ECO:0000256" key="12">
    <source>
        <dbReference type="ARBA" id="ARBA00023224"/>
    </source>
</evidence>
<dbReference type="PANTHER" id="PTHR24248">
    <property type="entry name" value="ADRENERGIC RECEPTOR-RELATED G-PROTEIN COUPLED RECEPTOR"/>
    <property type="match status" value="1"/>
</dbReference>
<dbReference type="GO" id="GO:0007268">
    <property type="term" value="P:chemical synaptic transmission"/>
    <property type="evidence" value="ECO:0007669"/>
    <property type="project" value="InterPro"/>
</dbReference>
<dbReference type="GO" id="GO:0004993">
    <property type="term" value="F:G protein-coupled serotonin receptor activity"/>
    <property type="evidence" value="ECO:0007669"/>
    <property type="project" value="InterPro"/>
</dbReference>
<feature type="transmembrane region" description="Helical" evidence="18">
    <location>
        <begin position="84"/>
        <end position="104"/>
    </location>
</feature>
<evidence type="ECO:0000256" key="2">
    <source>
        <dbReference type="ARBA" id="ARBA00015306"/>
    </source>
</evidence>
<keyword evidence="7 18" id="KW-0472">Membrane</keyword>
<feature type="compositionally biased region" description="Basic and acidic residues" evidence="17">
    <location>
        <begin position="261"/>
        <end position="270"/>
    </location>
</feature>
<evidence type="ECO:0000259" key="19">
    <source>
        <dbReference type="PROSITE" id="PS50262"/>
    </source>
</evidence>
<keyword evidence="10 16" id="KW-0675">Receptor</keyword>
<dbReference type="GeneTree" id="ENSGT01010000222287"/>
<dbReference type="CDD" id="cd15329">
    <property type="entry name" value="7tmA_5-HT7"/>
    <property type="match status" value="1"/>
</dbReference>
<dbReference type="GO" id="GO:0045202">
    <property type="term" value="C:synapse"/>
    <property type="evidence" value="ECO:0007669"/>
    <property type="project" value="GOC"/>
</dbReference>
<evidence type="ECO:0000256" key="14">
    <source>
        <dbReference type="ARBA" id="ARBA00031930"/>
    </source>
</evidence>
<keyword evidence="9" id="KW-1015">Disulfide bond</keyword>
<dbReference type="Pfam" id="PF00001">
    <property type="entry name" value="7tm_1"/>
    <property type="match status" value="1"/>
</dbReference>
<dbReference type="InterPro" id="IPR001069">
    <property type="entry name" value="5HT_7_rcpt"/>
</dbReference>
<evidence type="ECO:0000256" key="13">
    <source>
        <dbReference type="ARBA" id="ARBA00023288"/>
    </source>
</evidence>
<dbReference type="PRINTS" id="PR00652">
    <property type="entry name" value="5HT7RECEPTR"/>
</dbReference>
<proteinExistence type="inferred from homology"/>
<keyword evidence="21" id="KW-1185">Reference proteome</keyword>
<evidence type="ECO:0000313" key="20">
    <source>
        <dbReference type="Ensembl" id="ENSCLMP00005046405.1"/>
    </source>
</evidence>
<reference evidence="20" key="2">
    <citation type="submission" date="2025-09" db="UniProtKB">
        <authorList>
            <consortium name="Ensembl"/>
        </authorList>
    </citation>
    <scope>IDENTIFICATION</scope>
</reference>
<evidence type="ECO:0000256" key="1">
    <source>
        <dbReference type="ARBA" id="ARBA00004651"/>
    </source>
</evidence>
<evidence type="ECO:0000256" key="4">
    <source>
        <dbReference type="ARBA" id="ARBA00022692"/>
    </source>
</evidence>
<evidence type="ECO:0000256" key="6">
    <source>
        <dbReference type="ARBA" id="ARBA00023040"/>
    </source>
</evidence>
<evidence type="ECO:0000256" key="3">
    <source>
        <dbReference type="ARBA" id="ARBA00022475"/>
    </source>
</evidence>
<evidence type="ECO:0000256" key="15">
    <source>
        <dbReference type="ARBA" id="ARBA00045776"/>
    </source>
</evidence>
<reference evidence="20" key="1">
    <citation type="submission" date="2025-08" db="UniProtKB">
        <authorList>
            <consortium name="Ensembl"/>
        </authorList>
    </citation>
    <scope>IDENTIFICATION</scope>
</reference>
<protein>
    <recommendedName>
        <fullName evidence="2">5-hydroxytryptamine receptor 7</fullName>
    </recommendedName>
    <alternativeName>
        <fullName evidence="14">Serotonin receptor 7</fullName>
    </alternativeName>
</protein>
<comment type="subcellular location">
    <subcellularLocation>
        <location evidence="1">Cell membrane</location>
        <topology evidence="1">Multi-pass membrane protein</topology>
    </subcellularLocation>
</comment>
<accession>A0A8C3APV9</accession>
<keyword evidence="3" id="KW-1003">Cell membrane</keyword>
<feature type="region of interest" description="Disordered" evidence="17">
    <location>
        <begin position="247"/>
        <end position="276"/>
    </location>
</feature>